<dbReference type="PROSITE" id="PS50897">
    <property type="entry name" value="CTLH"/>
    <property type="match status" value="1"/>
</dbReference>
<evidence type="ECO:0000313" key="4">
    <source>
        <dbReference type="WBParaSite" id="ACAC_0001316401-mRNA-1"/>
    </source>
</evidence>
<name>A0A0K0DN44_ANGCA</name>
<keyword evidence="3" id="KW-1185">Reference proteome</keyword>
<feature type="domain" description="CTLH" evidence="2">
    <location>
        <begin position="50"/>
        <end position="107"/>
    </location>
</feature>
<dbReference type="InterPro" id="IPR006595">
    <property type="entry name" value="CTLH_C"/>
</dbReference>
<reference evidence="3" key="1">
    <citation type="submission" date="2012-09" db="EMBL/GenBank/DDBJ databases">
        <authorList>
            <person name="Martin A.A."/>
        </authorList>
    </citation>
    <scope>NUCLEOTIDE SEQUENCE</scope>
</reference>
<evidence type="ECO:0000313" key="3">
    <source>
        <dbReference type="Proteomes" id="UP000035642"/>
    </source>
</evidence>
<sequence length="256" mass="29463">MQILLLKFLTLRMLLWSGKSSSKLSKKPSGRYEFVKLSLERETGVINGRYSDDLLFLRQLILDGQWDNALDFVEPLKSVEDFDFRQFRYLVTKYKFFELLCVKLEPGPLHDNDFAVEELVECLKDLEQICPSPEDYRQLCALLTLPKLSEHADFKNWNPSSARVECFHKIQALVVHLLPTTGKDKDRQGEHHATHDRLISLIAKGVFYEGCVDYCQAQAVGDIKGFRRVRSPPLTPAVRSFNLYFATYPGIKKSGQ</sequence>
<dbReference type="PANTHER" id="PTHR19863">
    <property type="entry name" value="NEMITIN (NEURONAL ENRICHED MAP INTERACTING PROTEIN) HOMOLOG"/>
    <property type="match status" value="1"/>
</dbReference>
<proteinExistence type="predicted"/>
<accession>A0A0K0DN44</accession>
<reference evidence="4" key="2">
    <citation type="submission" date="2017-02" db="UniProtKB">
        <authorList>
            <consortium name="WormBaseParasite"/>
        </authorList>
    </citation>
    <scope>IDENTIFICATION</scope>
</reference>
<protein>
    <submittedName>
        <fullName evidence="4">CTLH domain-containing protein</fullName>
    </submittedName>
</protein>
<dbReference type="Proteomes" id="UP000035642">
    <property type="component" value="Unassembled WGS sequence"/>
</dbReference>
<dbReference type="Pfam" id="PF25602">
    <property type="entry name" value="WDR47_COR"/>
    <property type="match status" value="1"/>
</dbReference>
<organism evidence="3 4">
    <name type="scientific">Angiostrongylus cantonensis</name>
    <name type="common">Rat lungworm</name>
    <dbReference type="NCBI Taxonomy" id="6313"/>
    <lineage>
        <taxon>Eukaryota</taxon>
        <taxon>Metazoa</taxon>
        <taxon>Ecdysozoa</taxon>
        <taxon>Nematoda</taxon>
        <taxon>Chromadorea</taxon>
        <taxon>Rhabditida</taxon>
        <taxon>Rhabditina</taxon>
        <taxon>Rhabditomorpha</taxon>
        <taxon>Strongyloidea</taxon>
        <taxon>Metastrongylidae</taxon>
        <taxon>Angiostrongylus</taxon>
    </lineage>
</organism>
<keyword evidence="1" id="KW-0732">Signal</keyword>
<dbReference type="WBParaSite" id="ACAC_0001316401-mRNA-1">
    <property type="protein sequence ID" value="ACAC_0001316401-mRNA-1"/>
    <property type="gene ID" value="ACAC_0001316401"/>
</dbReference>
<dbReference type="SMART" id="SM00668">
    <property type="entry name" value="CTLH"/>
    <property type="match status" value="1"/>
</dbReference>
<evidence type="ECO:0000259" key="2">
    <source>
        <dbReference type="PROSITE" id="PS50897"/>
    </source>
</evidence>
<dbReference type="AlphaFoldDB" id="A0A0K0DN44"/>
<evidence type="ECO:0000256" key="1">
    <source>
        <dbReference type="SAM" id="SignalP"/>
    </source>
</evidence>
<dbReference type="PANTHER" id="PTHR19863:SF5">
    <property type="entry name" value="WD REPEAT-CONTAINING PROTEIN 47"/>
    <property type="match status" value="1"/>
</dbReference>
<feature type="chain" id="PRO_5005326841" evidence="1">
    <location>
        <begin position="21"/>
        <end position="256"/>
    </location>
</feature>
<dbReference type="InterPro" id="IPR057749">
    <property type="entry name" value="WDR47_COR"/>
</dbReference>
<feature type="signal peptide" evidence="1">
    <location>
        <begin position="1"/>
        <end position="20"/>
    </location>
</feature>
<dbReference type="STRING" id="6313.A0A0K0DN44"/>
<dbReference type="InterPro" id="IPR040067">
    <property type="entry name" value="WDR47"/>
</dbReference>